<dbReference type="InterPro" id="IPR052462">
    <property type="entry name" value="SLIRP/GR-RBP-like"/>
</dbReference>
<dbReference type="InterPro" id="IPR048289">
    <property type="entry name" value="RRM2_NsCP33-like"/>
</dbReference>
<keyword evidence="1" id="KW-0694">RNA-binding</keyword>
<proteinExistence type="predicted"/>
<dbReference type="Pfam" id="PF00076">
    <property type="entry name" value="RRM_1"/>
    <property type="match status" value="1"/>
</dbReference>
<protein>
    <submittedName>
        <fullName evidence="4">RNP-1 like protein RNA-binding protein, Glycine-rich</fullName>
    </submittedName>
</protein>
<dbReference type="PANTHER" id="PTHR48027">
    <property type="entry name" value="HETEROGENEOUS NUCLEAR RIBONUCLEOPROTEIN 87F-RELATED"/>
    <property type="match status" value="1"/>
</dbReference>
<dbReference type="AlphaFoldDB" id="A0A0G0UEI4"/>
<dbReference type="SMART" id="SM00360">
    <property type="entry name" value="RRM"/>
    <property type="match status" value="1"/>
</dbReference>
<accession>A0A0G0UEI4</accession>
<name>A0A0G0UEI4_9BACT</name>
<evidence type="ECO:0000313" key="4">
    <source>
        <dbReference type="EMBL" id="KKR87339.1"/>
    </source>
</evidence>
<dbReference type="EMBL" id="LCAG01000005">
    <property type="protein sequence ID" value="KKR87339.1"/>
    <property type="molecule type" value="Genomic_DNA"/>
</dbReference>
<dbReference type="InterPro" id="IPR035979">
    <property type="entry name" value="RBD_domain_sf"/>
</dbReference>
<feature type="domain" description="RRM" evidence="3">
    <location>
        <begin position="3"/>
        <end position="81"/>
    </location>
</feature>
<dbReference type="PROSITE" id="PS50102">
    <property type="entry name" value="RRM"/>
    <property type="match status" value="1"/>
</dbReference>
<dbReference type="Gene3D" id="3.30.70.330">
    <property type="match status" value="1"/>
</dbReference>
<feature type="compositionally biased region" description="Gly residues" evidence="2">
    <location>
        <begin position="90"/>
        <end position="106"/>
    </location>
</feature>
<sequence>MATKLFVGGLSWDTTEDSLRSFFAATGTVVSATVITDKYTGKSKGFGFVEMGSEEEAQKAMQTLNGQQLDGRAVAVNEAKPMQPREDRGGFGGGGGGGFNRGGGGRGGDRGGRGGDRGGRRPY</sequence>
<reference evidence="4 5" key="1">
    <citation type="journal article" date="2015" name="Nature">
        <title>rRNA introns, odd ribosomes, and small enigmatic genomes across a large radiation of phyla.</title>
        <authorList>
            <person name="Brown C.T."/>
            <person name="Hug L.A."/>
            <person name="Thomas B.C."/>
            <person name="Sharon I."/>
            <person name="Castelle C.J."/>
            <person name="Singh A."/>
            <person name="Wilkins M.J."/>
            <person name="Williams K.H."/>
            <person name="Banfield J.F."/>
        </authorList>
    </citation>
    <scope>NUCLEOTIDE SEQUENCE [LARGE SCALE GENOMIC DNA]</scope>
</reference>
<dbReference type="CDD" id="cd21608">
    <property type="entry name" value="RRM2_NsCP33_like"/>
    <property type="match status" value="1"/>
</dbReference>
<organism evidence="4 5">
    <name type="scientific">Candidatus Curtissbacteria bacterium GW2011_GWA1_41_11</name>
    <dbReference type="NCBI Taxonomy" id="1618409"/>
    <lineage>
        <taxon>Bacteria</taxon>
        <taxon>Candidatus Curtissiibacteriota</taxon>
    </lineage>
</organism>
<dbReference type="SUPFAM" id="SSF54928">
    <property type="entry name" value="RNA-binding domain, RBD"/>
    <property type="match status" value="1"/>
</dbReference>
<dbReference type="InterPro" id="IPR000504">
    <property type="entry name" value="RRM_dom"/>
</dbReference>
<feature type="compositionally biased region" description="Basic and acidic residues" evidence="2">
    <location>
        <begin position="107"/>
        <end position="123"/>
    </location>
</feature>
<gene>
    <name evidence="4" type="ORF">UU34_C0005G0013</name>
</gene>
<dbReference type="GO" id="GO:0003723">
    <property type="term" value="F:RNA binding"/>
    <property type="evidence" value="ECO:0007669"/>
    <property type="project" value="UniProtKB-KW"/>
</dbReference>
<evidence type="ECO:0000256" key="2">
    <source>
        <dbReference type="SAM" id="MobiDB-lite"/>
    </source>
</evidence>
<evidence type="ECO:0000313" key="5">
    <source>
        <dbReference type="Proteomes" id="UP000034854"/>
    </source>
</evidence>
<dbReference type="InterPro" id="IPR012677">
    <property type="entry name" value="Nucleotide-bd_a/b_plait_sf"/>
</dbReference>
<dbReference type="Proteomes" id="UP000034854">
    <property type="component" value="Unassembled WGS sequence"/>
</dbReference>
<dbReference type="PATRIC" id="fig|1618409.3.peg.414"/>
<evidence type="ECO:0000256" key="1">
    <source>
        <dbReference type="ARBA" id="ARBA00022884"/>
    </source>
</evidence>
<evidence type="ECO:0000259" key="3">
    <source>
        <dbReference type="PROSITE" id="PS50102"/>
    </source>
</evidence>
<comment type="caution">
    <text evidence="4">The sequence shown here is derived from an EMBL/GenBank/DDBJ whole genome shotgun (WGS) entry which is preliminary data.</text>
</comment>
<feature type="region of interest" description="Disordered" evidence="2">
    <location>
        <begin position="78"/>
        <end position="123"/>
    </location>
</feature>